<sequence length="60" mass="6442">MVAVSRWTVRLAATGWGDTTLALPPGGWTDRLTDTRWTGPTPAADLFASMPVALLERTDA</sequence>
<dbReference type="AlphaFoldDB" id="A0A2S8BLK5"/>
<gene>
    <name evidence="1" type="primary">treY</name>
    <name evidence="1" type="ORF">C1Y40_02287</name>
</gene>
<name>A0A2S8BLK5_9MYCO</name>
<dbReference type="Proteomes" id="UP000238296">
    <property type="component" value="Unassembled WGS sequence"/>
</dbReference>
<dbReference type="GO" id="GO:0047470">
    <property type="term" value="F:(1,4)-alpha-D-glucan 1-alpha-D-glucosylmutase activity"/>
    <property type="evidence" value="ECO:0007669"/>
    <property type="project" value="UniProtKB-EC"/>
</dbReference>
<keyword evidence="1" id="KW-0413">Isomerase</keyword>
<protein>
    <submittedName>
        <fullName evidence="1">Maltooligosyl trehalose synthase</fullName>
        <ecNumber evidence="1">5.4.99.15</ecNumber>
    </submittedName>
</protein>
<proteinExistence type="predicted"/>
<evidence type="ECO:0000313" key="2">
    <source>
        <dbReference type="Proteomes" id="UP000238296"/>
    </source>
</evidence>
<dbReference type="EMBL" id="PPEA01000325">
    <property type="protein sequence ID" value="PQM47505.1"/>
    <property type="molecule type" value="Genomic_DNA"/>
</dbReference>
<organism evidence="1 2">
    <name type="scientific">Mycobacterium talmoniae</name>
    <dbReference type="NCBI Taxonomy" id="1858794"/>
    <lineage>
        <taxon>Bacteria</taxon>
        <taxon>Bacillati</taxon>
        <taxon>Actinomycetota</taxon>
        <taxon>Actinomycetes</taxon>
        <taxon>Mycobacteriales</taxon>
        <taxon>Mycobacteriaceae</taxon>
        <taxon>Mycobacterium</taxon>
    </lineage>
</organism>
<accession>A0A2S8BLK5</accession>
<dbReference type="EC" id="5.4.99.15" evidence="1"/>
<comment type="caution">
    <text evidence="1">The sequence shown here is derived from an EMBL/GenBank/DDBJ whole genome shotgun (WGS) entry which is preliminary data.</text>
</comment>
<evidence type="ECO:0000313" key="1">
    <source>
        <dbReference type="EMBL" id="PQM47505.1"/>
    </source>
</evidence>
<reference evidence="1 2" key="1">
    <citation type="journal article" date="2017" name="Int. J. Syst. Evol. Microbiol.">
        <title>Mycobacterium talmoniae sp. nov., a slowly growing mycobacterium isolated from human respiratory samples.</title>
        <authorList>
            <person name="Davidson R.M."/>
            <person name="DeGroote M.A."/>
            <person name="Marola J.L."/>
            <person name="Buss S."/>
            <person name="Jones V."/>
            <person name="McNeil M.R."/>
            <person name="Freifeld A.G."/>
            <person name="Elaine Epperson L."/>
            <person name="Hasan N.A."/>
            <person name="Jackson M."/>
            <person name="Iwen P.C."/>
            <person name="Salfinger M."/>
            <person name="Strong M."/>
        </authorList>
    </citation>
    <scope>NUCLEOTIDE SEQUENCE [LARGE SCALE GENOMIC DNA]</scope>
    <source>
        <strain evidence="1 2">ATCC BAA-2683</strain>
    </source>
</reference>